<evidence type="ECO:0000256" key="1">
    <source>
        <dbReference type="ARBA" id="ARBA00009670"/>
    </source>
</evidence>
<dbReference type="KEGG" id="prv:G7070_04135"/>
<feature type="transmembrane region" description="Helical" evidence="2">
    <location>
        <begin position="40"/>
        <end position="63"/>
    </location>
</feature>
<feature type="transmembrane region" description="Helical" evidence="2">
    <location>
        <begin position="600"/>
        <end position="622"/>
    </location>
</feature>
<sequence length="659" mass="70449">MDVLAVLGSLANGFGALVGGVLQAWLLVHAARRVLGVPVGWIRAFLVSFVTLGIFFAVVTWLLESGTVAITDANGGAVMAVLAVAALWAFAFSAAVLVGLEVLWPTGSLPPLRTWLFGWKRRLATARRSAQISAILARHGLGSQLRGLAASNRPAQTARSLRLALQDSGVTFVKLGQMLSTRADLMPPVFIAELSHLTNRVPPQPWPVFAETVTTELGRPLDEVFASIEEEPLASASLAQVHTARLLDGQEVVVKAQRASASDQVALDLEILRRLARRLERSAPWARRLGVAGLVEGFADSLDEELDYGVELDNMAALRPSADARGIRIPQVDASLCSSRLIVMERLTGTPIAQASDLIAGLDADVRAAAAQRLLAAVLGQLLDDGIFHADLHPGNVVIWDDGSVGLLDFGSVGRLDAPSRQTLAMLLWAIDADDPVLATDCVLELLDRPDRLDERGLQRELGQLITRYRGGLGRGGSLKVFSELLSMVMRHGFGVPPQIAAALRSLGALEGTLKQLDPGLDLVDAARTVAREVTGDLTPETVRAQVERRLIRVLPVLEHLPRRVDKLTEDLTEGRFTVRVRAFSDPADRHFLTGLVQQLVLALLSGASVLGGILLVTTAAGPQLLPGLGVFALLGYLLAFAGLVLALRAVALIFTRPG</sequence>
<feature type="domain" description="ABC1 atypical kinase-like" evidence="3">
    <location>
        <begin position="197"/>
        <end position="431"/>
    </location>
</feature>
<dbReference type="PANTHER" id="PTHR10566">
    <property type="entry name" value="CHAPERONE-ACTIVITY OF BC1 COMPLEX CABC1 -RELATED"/>
    <property type="match status" value="1"/>
</dbReference>
<proteinExistence type="inferred from homology"/>
<feature type="transmembrane region" description="Helical" evidence="2">
    <location>
        <begin position="6"/>
        <end position="28"/>
    </location>
</feature>
<keyword evidence="5" id="KW-1185">Reference proteome</keyword>
<dbReference type="GO" id="GO:0016301">
    <property type="term" value="F:kinase activity"/>
    <property type="evidence" value="ECO:0007669"/>
    <property type="project" value="UniProtKB-KW"/>
</dbReference>
<gene>
    <name evidence="4" type="ORF">G7070_04135</name>
</gene>
<keyword evidence="4" id="KW-0418">Kinase</keyword>
<comment type="similarity">
    <text evidence="1">Belongs to the protein kinase superfamily. ADCK protein kinase family.</text>
</comment>
<dbReference type="InterPro" id="IPR011009">
    <property type="entry name" value="Kinase-like_dom_sf"/>
</dbReference>
<evidence type="ECO:0000256" key="2">
    <source>
        <dbReference type="SAM" id="Phobius"/>
    </source>
</evidence>
<keyword evidence="2" id="KW-0472">Membrane</keyword>
<dbReference type="Pfam" id="PF03109">
    <property type="entry name" value="ABC1"/>
    <property type="match status" value="1"/>
</dbReference>
<dbReference type="InterPro" id="IPR004147">
    <property type="entry name" value="ABC1_dom"/>
</dbReference>
<feature type="transmembrane region" description="Helical" evidence="2">
    <location>
        <begin position="75"/>
        <end position="104"/>
    </location>
</feature>
<dbReference type="RefSeq" id="WP_166232181.1">
    <property type="nucleotide sequence ID" value="NZ_CP049865.1"/>
</dbReference>
<dbReference type="AlphaFoldDB" id="A0A6G7Y461"/>
<evidence type="ECO:0000313" key="5">
    <source>
        <dbReference type="Proteomes" id="UP000501058"/>
    </source>
</evidence>
<keyword evidence="2" id="KW-0812">Transmembrane</keyword>
<reference evidence="4 5" key="1">
    <citation type="submission" date="2020-03" db="EMBL/GenBank/DDBJ databases">
        <title>Propioniciclava sp. nov., isolated from Hydrophilus acuminatus.</title>
        <authorList>
            <person name="Hyun D.-W."/>
            <person name="Bae J.-W."/>
        </authorList>
    </citation>
    <scope>NUCLEOTIDE SEQUENCE [LARGE SCALE GENOMIC DNA]</scope>
    <source>
        <strain evidence="4 5">HDW11</strain>
    </source>
</reference>
<evidence type="ECO:0000259" key="3">
    <source>
        <dbReference type="Pfam" id="PF03109"/>
    </source>
</evidence>
<keyword evidence="4" id="KW-0808">Transferase</keyword>
<dbReference type="PANTHER" id="PTHR10566:SF113">
    <property type="entry name" value="PROTEIN ACTIVITY OF BC1 COMPLEX KINASE 7, CHLOROPLASTIC"/>
    <property type="match status" value="1"/>
</dbReference>
<dbReference type="Gene3D" id="1.10.510.10">
    <property type="entry name" value="Transferase(Phosphotransferase) domain 1"/>
    <property type="match status" value="1"/>
</dbReference>
<keyword evidence="2" id="KW-1133">Transmembrane helix</keyword>
<dbReference type="CDD" id="cd05121">
    <property type="entry name" value="ABC1_ADCK3-like"/>
    <property type="match status" value="1"/>
</dbReference>
<feature type="transmembrane region" description="Helical" evidence="2">
    <location>
        <begin position="634"/>
        <end position="655"/>
    </location>
</feature>
<dbReference type="SUPFAM" id="SSF56112">
    <property type="entry name" value="Protein kinase-like (PK-like)"/>
    <property type="match status" value="1"/>
</dbReference>
<dbReference type="Proteomes" id="UP000501058">
    <property type="component" value="Chromosome"/>
</dbReference>
<dbReference type="InterPro" id="IPR050154">
    <property type="entry name" value="UbiB_kinase"/>
</dbReference>
<evidence type="ECO:0000313" key="4">
    <source>
        <dbReference type="EMBL" id="QIK71610.1"/>
    </source>
</evidence>
<organism evidence="4 5">
    <name type="scientific">Propioniciclava coleopterorum</name>
    <dbReference type="NCBI Taxonomy" id="2714937"/>
    <lineage>
        <taxon>Bacteria</taxon>
        <taxon>Bacillati</taxon>
        <taxon>Actinomycetota</taxon>
        <taxon>Actinomycetes</taxon>
        <taxon>Propionibacteriales</taxon>
        <taxon>Propionibacteriaceae</taxon>
        <taxon>Propioniciclava</taxon>
    </lineage>
</organism>
<protein>
    <submittedName>
        <fullName evidence="4">AarF/ABC1/UbiB kinase family protein</fullName>
    </submittedName>
</protein>
<dbReference type="EMBL" id="CP049865">
    <property type="protein sequence ID" value="QIK71610.1"/>
    <property type="molecule type" value="Genomic_DNA"/>
</dbReference>
<accession>A0A6G7Y461</accession>
<name>A0A6G7Y461_9ACTN</name>